<proteinExistence type="predicted"/>
<reference evidence="1 2" key="1">
    <citation type="submission" date="2024-05" db="EMBL/GenBank/DDBJ databases">
        <authorList>
            <person name="Liu Q."/>
            <person name="Xin Y.-H."/>
        </authorList>
    </citation>
    <scope>NUCLEOTIDE SEQUENCE [LARGE SCALE GENOMIC DNA]</scope>
    <source>
        <strain evidence="1 2">CGMCC 1.10181</strain>
    </source>
</reference>
<accession>A0ABU9Y6M3</accession>
<evidence type="ECO:0000313" key="2">
    <source>
        <dbReference type="Proteomes" id="UP001419910"/>
    </source>
</evidence>
<dbReference type="RefSeq" id="WP_343890409.1">
    <property type="nucleotide sequence ID" value="NZ_BAAAEH010000032.1"/>
</dbReference>
<organism evidence="1 2">
    <name type="scientific">Sphingomonas oligophenolica</name>
    <dbReference type="NCBI Taxonomy" id="301154"/>
    <lineage>
        <taxon>Bacteria</taxon>
        <taxon>Pseudomonadati</taxon>
        <taxon>Pseudomonadota</taxon>
        <taxon>Alphaproteobacteria</taxon>
        <taxon>Sphingomonadales</taxon>
        <taxon>Sphingomonadaceae</taxon>
        <taxon>Sphingomonas</taxon>
    </lineage>
</organism>
<dbReference type="EMBL" id="JBDIME010000017">
    <property type="protein sequence ID" value="MEN2791464.1"/>
    <property type="molecule type" value="Genomic_DNA"/>
</dbReference>
<sequence>MVYILDTQPTETLSLAEYVEYVENNVDPADIDSLEEHAWALRALANNRTFVLDEYHNELKACWSGVSVNENSPQSIVLARTRDFLIRSNIWVPVPESSVHTDFERSYFAYDLAHDHNFSFVSVGYFGPGYETDLFEYDYATVQGYEGEPVDLVECGRHQLKPGRVMVYRSGKDVHIQFPPDQVSVSLNLMCRSEDTRTAQQYIFDVQNKTISRGAGDIASTRLFLIDIFRTLHDDNTVDLLYQTVCHHRCTRTQAFALNVLGEIRPAELEKFLSSAKSDALKLSTLPLVYGSGGRDYSGA</sequence>
<gene>
    <name evidence="1" type="ORF">ABC974_17640</name>
</gene>
<comment type="caution">
    <text evidence="1">The sequence shown here is derived from an EMBL/GenBank/DDBJ whole genome shotgun (WGS) entry which is preliminary data.</text>
</comment>
<protein>
    <submittedName>
        <fullName evidence="1">Transposase</fullName>
    </submittedName>
</protein>
<keyword evidence="2" id="KW-1185">Reference proteome</keyword>
<evidence type="ECO:0000313" key="1">
    <source>
        <dbReference type="EMBL" id="MEN2791464.1"/>
    </source>
</evidence>
<name>A0ABU9Y6M3_9SPHN</name>
<dbReference type="Proteomes" id="UP001419910">
    <property type="component" value="Unassembled WGS sequence"/>
</dbReference>